<keyword evidence="4 6" id="KW-1133">Transmembrane helix</keyword>
<dbReference type="KEGG" id="cwo:Cwoe_2479"/>
<evidence type="ECO:0000256" key="6">
    <source>
        <dbReference type="SAM" id="Phobius"/>
    </source>
</evidence>
<reference evidence="8" key="2">
    <citation type="submission" date="2010-01" db="EMBL/GenBank/DDBJ databases">
        <title>The complete genome of Conexibacter woesei DSM 14684.</title>
        <authorList>
            <consortium name="US DOE Joint Genome Institute (JGI-PGF)"/>
            <person name="Lucas S."/>
            <person name="Copeland A."/>
            <person name="Lapidus A."/>
            <person name="Glavina del Rio T."/>
            <person name="Dalin E."/>
            <person name="Tice H."/>
            <person name="Bruce D."/>
            <person name="Goodwin L."/>
            <person name="Pitluck S."/>
            <person name="Kyrpides N."/>
            <person name="Mavromatis K."/>
            <person name="Ivanova N."/>
            <person name="Mikhailova N."/>
            <person name="Chertkov O."/>
            <person name="Brettin T."/>
            <person name="Detter J.C."/>
            <person name="Han C."/>
            <person name="Larimer F."/>
            <person name="Land M."/>
            <person name="Hauser L."/>
            <person name="Markowitz V."/>
            <person name="Cheng J.-F."/>
            <person name="Hugenholtz P."/>
            <person name="Woyke T."/>
            <person name="Wu D."/>
            <person name="Pukall R."/>
            <person name="Steenblock K."/>
            <person name="Schneider S."/>
            <person name="Klenk H.-P."/>
            <person name="Eisen J.A."/>
        </authorList>
    </citation>
    <scope>NUCLEOTIDE SEQUENCE [LARGE SCALE GENOMIC DNA]</scope>
    <source>
        <strain evidence="8">DSM 14684 / CIP 108061 / JCM 11494 / NBRC 100937 / ID131577</strain>
    </source>
</reference>
<evidence type="ECO:0000313" key="8">
    <source>
        <dbReference type="Proteomes" id="UP000008229"/>
    </source>
</evidence>
<keyword evidence="5 6" id="KW-0472">Membrane</keyword>
<keyword evidence="2" id="KW-1003">Cell membrane</keyword>
<feature type="transmembrane region" description="Helical" evidence="6">
    <location>
        <begin position="72"/>
        <end position="94"/>
    </location>
</feature>
<evidence type="ECO:0000256" key="5">
    <source>
        <dbReference type="ARBA" id="ARBA00023136"/>
    </source>
</evidence>
<evidence type="ECO:0000313" key="7">
    <source>
        <dbReference type="EMBL" id="ADB50901.1"/>
    </source>
</evidence>
<dbReference type="InterPro" id="IPR019108">
    <property type="entry name" value="Caa3_assmbl_CtaG-rel"/>
</dbReference>
<evidence type="ECO:0000256" key="1">
    <source>
        <dbReference type="ARBA" id="ARBA00004651"/>
    </source>
</evidence>
<sequence length="208" mass="21144" precursor="true">MTTAAVVLLALAAFAVYLRGWRALRAATGPDEASGRRLALFAGGLAVAAGALAGPLDALADGSLLVMHAVQLLLLTTIAPPLLVAGVPHGFVVARDGAPRAFVRPLANPLWCLLAFVTVVWVWHAPPLFDAAGGDAALRALQHASFLAVGVALAWPLVGPLPGLPRRLTGLRSSSISAPASWPSACSGCGWPGTRSSRTTATAPARGA</sequence>
<accession>D3F7N9</accession>
<organism evidence="7 8">
    <name type="scientific">Conexibacter woesei (strain DSM 14684 / CCUG 47730 / CIP 108061 / JCM 11494 / NBRC 100937 / ID131577)</name>
    <dbReference type="NCBI Taxonomy" id="469383"/>
    <lineage>
        <taxon>Bacteria</taxon>
        <taxon>Bacillati</taxon>
        <taxon>Actinomycetota</taxon>
        <taxon>Thermoleophilia</taxon>
        <taxon>Solirubrobacterales</taxon>
        <taxon>Conexibacteraceae</taxon>
        <taxon>Conexibacter</taxon>
    </lineage>
</organism>
<gene>
    <name evidence="7" type="ordered locus">Cwoe_2479</name>
</gene>
<evidence type="ECO:0000256" key="2">
    <source>
        <dbReference type="ARBA" id="ARBA00022475"/>
    </source>
</evidence>
<dbReference type="AlphaFoldDB" id="D3F7N9"/>
<keyword evidence="8" id="KW-1185">Reference proteome</keyword>
<dbReference type="GO" id="GO:0005886">
    <property type="term" value="C:plasma membrane"/>
    <property type="evidence" value="ECO:0007669"/>
    <property type="project" value="UniProtKB-SubCell"/>
</dbReference>
<reference evidence="7 8" key="1">
    <citation type="journal article" date="2010" name="Stand. Genomic Sci.">
        <title>Complete genome sequence of Conexibacter woesei type strain (ID131577).</title>
        <authorList>
            <person name="Pukall R."/>
            <person name="Lapidus A."/>
            <person name="Glavina Del Rio T."/>
            <person name="Copeland A."/>
            <person name="Tice H."/>
            <person name="Cheng J.-F."/>
            <person name="Lucas S."/>
            <person name="Chen F."/>
            <person name="Nolan M."/>
            <person name="Bruce D."/>
            <person name="Goodwin L."/>
            <person name="Pitluck S."/>
            <person name="Mavromatis K."/>
            <person name="Ivanova N."/>
            <person name="Ovchinnikova G."/>
            <person name="Pati A."/>
            <person name="Chen A."/>
            <person name="Palaniappan K."/>
            <person name="Land M."/>
            <person name="Hauser L."/>
            <person name="Chang Y.-J."/>
            <person name="Jeffries C.D."/>
            <person name="Chain P."/>
            <person name="Meincke L."/>
            <person name="Sims D."/>
            <person name="Brettin T."/>
            <person name="Detter J.C."/>
            <person name="Rohde M."/>
            <person name="Goeker M."/>
            <person name="Bristow J."/>
            <person name="Eisen J.A."/>
            <person name="Markowitz V."/>
            <person name="Kyrpides N.C."/>
            <person name="Klenk H.-P."/>
            <person name="Hugenholtz P."/>
        </authorList>
    </citation>
    <scope>NUCLEOTIDE SEQUENCE [LARGE SCALE GENOMIC DNA]</scope>
    <source>
        <strain evidence="8">DSM 14684 / CIP 108061 / JCM 11494 / NBRC 100937 / ID131577</strain>
    </source>
</reference>
<dbReference type="EMBL" id="CP001854">
    <property type="protein sequence ID" value="ADB50901.1"/>
    <property type="molecule type" value="Genomic_DNA"/>
</dbReference>
<evidence type="ECO:0000256" key="4">
    <source>
        <dbReference type="ARBA" id="ARBA00022989"/>
    </source>
</evidence>
<dbReference type="Pfam" id="PF09678">
    <property type="entry name" value="Caa3_CtaG"/>
    <property type="match status" value="1"/>
</dbReference>
<feature type="transmembrane region" description="Helical" evidence="6">
    <location>
        <begin position="144"/>
        <end position="164"/>
    </location>
</feature>
<proteinExistence type="predicted"/>
<evidence type="ECO:0000256" key="3">
    <source>
        <dbReference type="ARBA" id="ARBA00022692"/>
    </source>
</evidence>
<name>D3F7N9_CONWI</name>
<dbReference type="eggNOG" id="COG3336">
    <property type="taxonomic scope" value="Bacteria"/>
</dbReference>
<protein>
    <submittedName>
        <fullName evidence="7">Cytochrome c oxidase caa3-type, assembly factor CtaG-related protein</fullName>
    </submittedName>
</protein>
<dbReference type="Proteomes" id="UP000008229">
    <property type="component" value="Chromosome"/>
</dbReference>
<feature type="transmembrane region" description="Helical" evidence="6">
    <location>
        <begin position="106"/>
        <end position="124"/>
    </location>
</feature>
<comment type="subcellular location">
    <subcellularLocation>
        <location evidence="1">Cell membrane</location>
        <topology evidence="1">Multi-pass membrane protein</topology>
    </subcellularLocation>
</comment>
<keyword evidence="3 6" id="KW-0812">Transmembrane</keyword>
<dbReference type="STRING" id="469383.Cwoe_2479"/>
<dbReference type="HOGENOM" id="CLU_1319110_0_0_11"/>